<protein>
    <submittedName>
        <fullName evidence="1">Uncharacterized protein</fullName>
    </submittedName>
</protein>
<keyword evidence="2" id="KW-1185">Reference proteome</keyword>
<accession>I9QTX4</accession>
<reference evidence="1 2" key="1">
    <citation type="submission" date="2012-02" db="EMBL/GenBank/DDBJ databases">
        <title>The Genome Sequence of Bacteroides cellulosilyticus CL02T12C19.</title>
        <authorList>
            <consortium name="The Broad Institute Genome Sequencing Platform"/>
            <person name="Earl A."/>
            <person name="Ward D."/>
            <person name="Feldgarden M."/>
            <person name="Gevers D."/>
            <person name="Zitomersky N.L."/>
            <person name="Coyne M.J."/>
            <person name="Comstock L.E."/>
            <person name="Young S.K."/>
            <person name="Zeng Q."/>
            <person name="Gargeya S."/>
            <person name="Fitzgerald M."/>
            <person name="Haas B."/>
            <person name="Abouelleil A."/>
            <person name="Alvarado L."/>
            <person name="Arachchi H.M."/>
            <person name="Berlin A."/>
            <person name="Chapman S.B."/>
            <person name="Gearin G."/>
            <person name="Goldberg J."/>
            <person name="Griggs A."/>
            <person name="Gujja S."/>
            <person name="Hansen M."/>
            <person name="Heiman D."/>
            <person name="Howarth C."/>
            <person name="Larimer J."/>
            <person name="Lui A."/>
            <person name="MacDonald P.J.P."/>
            <person name="McCowen C."/>
            <person name="Montmayeur A."/>
            <person name="Murphy C."/>
            <person name="Neiman D."/>
            <person name="Pearson M."/>
            <person name="Priest M."/>
            <person name="Roberts A."/>
            <person name="Saif S."/>
            <person name="Shea T."/>
            <person name="Sisk P."/>
            <person name="Stolte C."/>
            <person name="Sykes S."/>
            <person name="Wortman J."/>
            <person name="Nusbaum C."/>
            <person name="Birren B."/>
        </authorList>
    </citation>
    <scope>NUCLEOTIDE SEQUENCE [LARGE SCALE GENOMIC DNA]</scope>
    <source>
        <strain evidence="1 2">CL02T12C19</strain>
    </source>
</reference>
<gene>
    <name evidence="1" type="ORF">HMPREF1062_01940</name>
</gene>
<feature type="non-terminal residue" evidence="1">
    <location>
        <position position="27"/>
    </location>
</feature>
<name>I9QTX4_9BACE</name>
<organism evidence="1 2">
    <name type="scientific">Bacteroides cellulosilyticus CL02T12C19</name>
    <dbReference type="NCBI Taxonomy" id="997874"/>
    <lineage>
        <taxon>Bacteria</taxon>
        <taxon>Pseudomonadati</taxon>
        <taxon>Bacteroidota</taxon>
        <taxon>Bacteroidia</taxon>
        <taxon>Bacteroidales</taxon>
        <taxon>Bacteroidaceae</taxon>
        <taxon>Bacteroides</taxon>
    </lineage>
</organism>
<proteinExistence type="predicted"/>
<evidence type="ECO:0000313" key="1">
    <source>
        <dbReference type="EMBL" id="EIY32938.1"/>
    </source>
</evidence>
<dbReference type="AlphaFoldDB" id="I9QTX4"/>
<sequence length="27" mass="2885">MCDALTYTLNGNQMIRVDDLVSIGAGN</sequence>
<evidence type="ECO:0000313" key="2">
    <source>
        <dbReference type="Proteomes" id="UP000003741"/>
    </source>
</evidence>
<comment type="caution">
    <text evidence="1">The sequence shown here is derived from an EMBL/GenBank/DDBJ whole genome shotgun (WGS) entry which is preliminary data.</text>
</comment>
<dbReference type="EMBL" id="AGXG01000045">
    <property type="protein sequence ID" value="EIY32938.1"/>
    <property type="molecule type" value="Genomic_DNA"/>
</dbReference>
<dbReference type="Proteomes" id="UP000003741">
    <property type="component" value="Unassembled WGS sequence"/>
</dbReference>
<dbReference type="HOGENOM" id="CLU_3415745_0_0_10"/>